<evidence type="ECO:0000313" key="2">
    <source>
        <dbReference type="Proteomes" id="UP000192920"/>
    </source>
</evidence>
<gene>
    <name evidence="1" type="ORF">SAMN02745746_03111</name>
</gene>
<organism evidence="1 2">
    <name type="scientific">Pseudogulbenkiania subflava DSM 22618</name>
    <dbReference type="NCBI Taxonomy" id="1123014"/>
    <lineage>
        <taxon>Bacteria</taxon>
        <taxon>Pseudomonadati</taxon>
        <taxon>Pseudomonadota</taxon>
        <taxon>Betaproteobacteria</taxon>
        <taxon>Neisseriales</taxon>
        <taxon>Chromobacteriaceae</taxon>
        <taxon>Pseudogulbenkiania</taxon>
    </lineage>
</organism>
<proteinExistence type="predicted"/>
<dbReference type="EMBL" id="FXAG01000019">
    <property type="protein sequence ID" value="SMF41714.1"/>
    <property type="molecule type" value="Genomic_DNA"/>
</dbReference>
<protein>
    <recommendedName>
        <fullName evidence="3">PilZ domain-containing protein</fullName>
    </recommendedName>
</protein>
<dbReference type="RefSeq" id="WP_085277234.1">
    <property type="nucleotide sequence ID" value="NZ_FXAG01000019.1"/>
</dbReference>
<evidence type="ECO:0000313" key="1">
    <source>
        <dbReference type="EMBL" id="SMF41714.1"/>
    </source>
</evidence>
<keyword evidence="2" id="KW-1185">Reference proteome</keyword>
<evidence type="ECO:0008006" key="3">
    <source>
        <dbReference type="Google" id="ProtNLM"/>
    </source>
</evidence>
<name>A0A1Y6C835_9NEIS</name>
<dbReference type="AlphaFoldDB" id="A0A1Y6C835"/>
<reference evidence="2" key="1">
    <citation type="submission" date="2017-04" db="EMBL/GenBank/DDBJ databases">
        <authorList>
            <person name="Varghese N."/>
            <person name="Submissions S."/>
        </authorList>
    </citation>
    <scope>NUCLEOTIDE SEQUENCE [LARGE SCALE GENOMIC DNA]</scope>
    <source>
        <strain evidence="2">DSM 22618</strain>
    </source>
</reference>
<sequence length="568" mass="64124">MLDFFLRGSKKKIDPLSNAASAKEWVESLKQEYGSASHDKVSEAVAELNRNGAVLSADTLEAVLTLNRETAQFHYQLGIQYLMNIRMPKVLEAQLRRQILGYGSEFLDAYRQALSQSFSGEDERRVYAMLPLVLARMMHYFCEAARWSFFQGVSPGEVFWLNVNHVYRFAEERGLESAPVFLFGEHDEGTTVQDQFLILQMLALLSSGNLTPRQLNFSYELLRLVSNRMALVREFSPDLSFAVVLDEGHPASRCMGTFGSGFYRYWSTAEVNEILHGWLAVLETGHMPTELARLAEPGVDAVLFRVLCREWAAKPVRIQRAERVAVSNRKIEVVHRLGTLHRLIRQPDEQKLKTAAALPKDNFSSASDLRVYGFVTSRRKDKALPTVPVRPEETPLAKEVFNQWEIENISQTGLGVSLDAVGNEWVSLGELLGYKEGEGATWSVGIVRRIRRLHREKIFLGIETLTDRPVAAALRAMDVKAVDPRTMPEHVWQGGVIALFVPLTRNERSINTLIVPVASYMLGKQYYMSARGKFFQVALGKVLEKGRDWYLVEIELVKALEGMPSAAP</sequence>
<accession>A0A1Y6C835</accession>
<dbReference type="Proteomes" id="UP000192920">
    <property type="component" value="Unassembled WGS sequence"/>
</dbReference>